<dbReference type="AlphaFoldDB" id="A0A2I0UGQ7"/>
<gene>
    <name evidence="1" type="ORF">llap_4462</name>
</gene>
<dbReference type="EMBL" id="KZ505772">
    <property type="protein sequence ID" value="PKU45235.1"/>
    <property type="molecule type" value="Genomic_DNA"/>
</dbReference>
<protein>
    <submittedName>
        <fullName evidence="1">Uncharacterized protein</fullName>
    </submittedName>
</protein>
<keyword evidence="2" id="KW-1185">Reference proteome</keyword>
<reference evidence="2" key="1">
    <citation type="submission" date="2017-11" db="EMBL/GenBank/DDBJ databases">
        <authorList>
            <person name="Lima N.C."/>
            <person name="Parody-Merino A.M."/>
            <person name="Battley P.F."/>
            <person name="Fidler A.E."/>
            <person name="Prosdocimi F."/>
        </authorList>
    </citation>
    <scope>NUCLEOTIDE SEQUENCE [LARGE SCALE GENOMIC DNA]</scope>
</reference>
<dbReference type="Proteomes" id="UP000233556">
    <property type="component" value="Unassembled WGS sequence"/>
</dbReference>
<evidence type="ECO:0000313" key="2">
    <source>
        <dbReference type="Proteomes" id="UP000233556"/>
    </source>
</evidence>
<sequence>MAGGGSLILGKYKCKGFSLSSPVLAPNSEKVTFILTARWDFQTEGSDDKNWTNCLFCFQQLPFYYLDGQTHIRQLDKIFGLTVKIYSFFYSLGQKEIVDRARYYTYRNTQRKFGNCPTQNFYFAIFQSFLDKAIKHKVTDGIIDATEIYRNDNEIRKGNELEMSLTPPSLPQCASAEGK</sequence>
<reference evidence="2" key="2">
    <citation type="submission" date="2017-12" db="EMBL/GenBank/DDBJ databases">
        <title>Genome sequence of the Bar-tailed Godwit (Limosa lapponica baueri).</title>
        <authorList>
            <person name="Lima N.C.B."/>
            <person name="Parody-Merino A.M."/>
            <person name="Battley P.F."/>
            <person name="Fidler A.E."/>
            <person name="Prosdocimi F."/>
        </authorList>
    </citation>
    <scope>NUCLEOTIDE SEQUENCE [LARGE SCALE GENOMIC DNA]</scope>
</reference>
<name>A0A2I0UGQ7_LIMLA</name>
<organism evidence="1 2">
    <name type="scientific">Limosa lapponica baueri</name>
    <dbReference type="NCBI Taxonomy" id="1758121"/>
    <lineage>
        <taxon>Eukaryota</taxon>
        <taxon>Metazoa</taxon>
        <taxon>Chordata</taxon>
        <taxon>Craniata</taxon>
        <taxon>Vertebrata</taxon>
        <taxon>Euteleostomi</taxon>
        <taxon>Archelosauria</taxon>
        <taxon>Archosauria</taxon>
        <taxon>Dinosauria</taxon>
        <taxon>Saurischia</taxon>
        <taxon>Theropoda</taxon>
        <taxon>Coelurosauria</taxon>
        <taxon>Aves</taxon>
        <taxon>Neognathae</taxon>
        <taxon>Neoaves</taxon>
        <taxon>Charadriiformes</taxon>
        <taxon>Scolopacidae</taxon>
        <taxon>Limosa</taxon>
    </lineage>
</organism>
<proteinExistence type="predicted"/>
<accession>A0A2I0UGQ7</accession>
<evidence type="ECO:0000313" key="1">
    <source>
        <dbReference type="EMBL" id="PKU45235.1"/>
    </source>
</evidence>